<evidence type="ECO:0000256" key="2">
    <source>
        <dbReference type="ARBA" id="ARBA00023002"/>
    </source>
</evidence>
<dbReference type="Pfam" id="PF00106">
    <property type="entry name" value="adh_short"/>
    <property type="match status" value="1"/>
</dbReference>
<dbReference type="SUPFAM" id="SSF51735">
    <property type="entry name" value="NAD(P)-binding Rossmann-fold domains"/>
    <property type="match status" value="1"/>
</dbReference>
<name>A0A8H5G8D4_9AGAR</name>
<sequence>MTSQSDNFTGKLIPVYLSLICSLQRVSKHRCLVRLNHSPTTYDTINPLHSDLSGKVILVTGASRGIGRAISIAYAQAGASGLALLARNRAGLIETRTACMKAQRHGSDKNFQVLLLEVGITSTEAVASALKEVETKFKRLDIVVNNAGQFQGHQNNIGDMDPGSWWNIWTVNVNGLFNVTRAALPLLLDGLRIIVNMTSITAHLITGGFSDYETSKLAILRLSQFIAAEYGDQGVLCYAIHPGTILTDMPAQIPKNGGRNSTLTWRIP</sequence>
<evidence type="ECO:0000256" key="3">
    <source>
        <dbReference type="RuleBase" id="RU000363"/>
    </source>
</evidence>
<protein>
    <submittedName>
        <fullName evidence="4">Uncharacterized protein</fullName>
    </submittedName>
</protein>
<comment type="caution">
    <text evidence="4">The sequence shown here is derived from an EMBL/GenBank/DDBJ whole genome shotgun (WGS) entry which is preliminary data.</text>
</comment>
<comment type="similarity">
    <text evidence="1 3">Belongs to the short-chain dehydrogenases/reductases (SDR) family.</text>
</comment>
<dbReference type="PRINTS" id="PR00080">
    <property type="entry name" value="SDRFAMILY"/>
</dbReference>
<dbReference type="PANTHER" id="PTHR42760">
    <property type="entry name" value="SHORT-CHAIN DEHYDROGENASES/REDUCTASES FAMILY MEMBER"/>
    <property type="match status" value="1"/>
</dbReference>
<evidence type="ECO:0000256" key="1">
    <source>
        <dbReference type="ARBA" id="ARBA00006484"/>
    </source>
</evidence>
<dbReference type="GO" id="GO:0016616">
    <property type="term" value="F:oxidoreductase activity, acting on the CH-OH group of donors, NAD or NADP as acceptor"/>
    <property type="evidence" value="ECO:0007669"/>
    <property type="project" value="TreeGrafter"/>
</dbReference>
<dbReference type="AlphaFoldDB" id="A0A8H5G8D4"/>
<gene>
    <name evidence="4" type="ORF">D9757_013640</name>
</gene>
<reference evidence="4 5" key="1">
    <citation type="journal article" date="2020" name="ISME J.">
        <title>Uncovering the hidden diversity of litter-decomposition mechanisms in mushroom-forming fungi.</title>
        <authorList>
            <person name="Floudas D."/>
            <person name="Bentzer J."/>
            <person name="Ahren D."/>
            <person name="Johansson T."/>
            <person name="Persson P."/>
            <person name="Tunlid A."/>
        </authorList>
    </citation>
    <scope>NUCLEOTIDE SEQUENCE [LARGE SCALE GENOMIC DNA]</scope>
    <source>
        <strain evidence="4 5">CBS 406.79</strain>
    </source>
</reference>
<proteinExistence type="inferred from homology"/>
<dbReference type="PANTHER" id="PTHR42760:SF37">
    <property type="entry name" value="CLAVALDEHYDE DEHYDROGENASE"/>
    <property type="match status" value="1"/>
</dbReference>
<dbReference type="Proteomes" id="UP000518752">
    <property type="component" value="Unassembled WGS sequence"/>
</dbReference>
<evidence type="ECO:0000313" key="4">
    <source>
        <dbReference type="EMBL" id="KAF5360100.1"/>
    </source>
</evidence>
<dbReference type="CDD" id="cd05233">
    <property type="entry name" value="SDR_c"/>
    <property type="match status" value="1"/>
</dbReference>
<dbReference type="OrthoDB" id="1933717at2759"/>
<dbReference type="InterPro" id="IPR036291">
    <property type="entry name" value="NAD(P)-bd_dom_sf"/>
</dbReference>
<dbReference type="InterPro" id="IPR002347">
    <property type="entry name" value="SDR_fam"/>
</dbReference>
<dbReference type="PRINTS" id="PR00081">
    <property type="entry name" value="GDHRDH"/>
</dbReference>
<dbReference type="EMBL" id="JAACJN010000220">
    <property type="protein sequence ID" value="KAF5360100.1"/>
    <property type="molecule type" value="Genomic_DNA"/>
</dbReference>
<accession>A0A8H5G8D4</accession>
<organism evidence="4 5">
    <name type="scientific">Collybiopsis confluens</name>
    <dbReference type="NCBI Taxonomy" id="2823264"/>
    <lineage>
        <taxon>Eukaryota</taxon>
        <taxon>Fungi</taxon>
        <taxon>Dikarya</taxon>
        <taxon>Basidiomycota</taxon>
        <taxon>Agaricomycotina</taxon>
        <taxon>Agaricomycetes</taxon>
        <taxon>Agaricomycetidae</taxon>
        <taxon>Agaricales</taxon>
        <taxon>Marasmiineae</taxon>
        <taxon>Omphalotaceae</taxon>
        <taxon>Collybiopsis</taxon>
    </lineage>
</organism>
<dbReference type="Gene3D" id="3.40.50.720">
    <property type="entry name" value="NAD(P)-binding Rossmann-like Domain"/>
    <property type="match status" value="1"/>
</dbReference>
<keyword evidence="5" id="KW-1185">Reference proteome</keyword>
<keyword evidence="2" id="KW-0560">Oxidoreductase</keyword>
<evidence type="ECO:0000313" key="5">
    <source>
        <dbReference type="Proteomes" id="UP000518752"/>
    </source>
</evidence>